<dbReference type="InterPro" id="IPR057251">
    <property type="entry name" value="FP_C"/>
</dbReference>
<name>A0A8D8Z3K0_9HEMI</name>
<dbReference type="EMBL" id="HBUF01416024">
    <property type="protein sequence ID" value="CAG6739900.1"/>
    <property type="molecule type" value="Transcribed_RNA"/>
</dbReference>
<evidence type="ECO:0000259" key="1">
    <source>
        <dbReference type="Pfam" id="PF25298"/>
    </source>
</evidence>
<dbReference type="Gene3D" id="3.30.70.1820">
    <property type="entry name" value="L1 transposable element, RRM domain"/>
    <property type="match status" value="1"/>
</dbReference>
<proteinExistence type="predicted"/>
<evidence type="ECO:0000313" key="2">
    <source>
        <dbReference type="EMBL" id="CAG6739900.1"/>
    </source>
</evidence>
<dbReference type="InterPro" id="IPR004244">
    <property type="entry name" value="Transposase_22"/>
</dbReference>
<protein>
    <recommendedName>
        <fullName evidence="1">FP protein C-terminal domain-containing protein</fullName>
    </recommendedName>
</protein>
<feature type="domain" description="FP protein C-terminal" evidence="1">
    <location>
        <begin position="170"/>
        <end position="220"/>
    </location>
</feature>
<organism evidence="2">
    <name type="scientific">Cacopsylla melanoneura</name>
    <dbReference type="NCBI Taxonomy" id="428564"/>
    <lineage>
        <taxon>Eukaryota</taxon>
        <taxon>Metazoa</taxon>
        <taxon>Ecdysozoa</taxon>
        <taxon>Arthropoda</taxon>
        <taxon>Hexapoda</taxon>
        <taxon>Insecta</taxon>
        <taxon>Pterygota</taxon>
        <taxon>Neoptera</taxon>
        <taxon>Paraneoptera</taxon>
        <taxon>Hemiptera</taxon>
        <taxon>Sternorrhyncha</taxon>
        <taxon>Psylloidea</taxon>
        <taxon>Psyllidae</taxon>
        <taxon>Psyllinae</taxon>
        <taxon>Cacopsylla</taxon>
    </lineage>
</organism>
<dbReference type="AlphaFoldDB" id="A0A8D8Z3K0"/>
<sequence>MEESLKKFMKEEIVALEGRMTAMFQSCLKEENEKMKEMLKKQEDIIMKQGEENRELKIRVNDLEQYSRRSNIQINNIPSSSEESVETIVCEMGQAIGVPINFGVDIQAAHRVPTQGSSAKPIIVKFTNRQLRNRFIVEAKKSKPTCAKLDCTKNLLFASNTKIYVNDHLSPENKKLLFEARNCVRNKSAKSAWSKDGKIFIKRNETAAPVTIRDIQDLQTFQSSFSSTLQS</sequence>
<dbReference type="EMBL" id="HBUF01603705">
    <property type="protein sequence ID" value="CAG6776926.1"/>
    <property type="molecule type" value="Transcribed_RNA"/>
</dbReference>
<dbReference type="Pfam" id="PF25298">
    <property type="entry name" value="Baculo_FP_2nd"/>
    <property type="match status" value="1"/>
</dbReference>
<reference evidence="2" key="1">
    <citation type="submission" date="2021-05" db="EMBL/GenBank/DDBJ databases">
        <authorList>
            <person name="Alioto T."/>
            <person name="Alioto T."/>
            <person name="Gomez Garrido J."/>
        </authorList>
    </citation>
    <scope>NUCLEOTIDE SEQUENCE</scope>
</reference>
<accession>A0A8D8Z3K0</accession>
<dbReference type="PANTHER" id="PTHR11505">
    <property type="entry name" value="L1 TRANSPOSABLE ELEMENT-RELATED"/>
    <property type="match status" value="1"/>
</dbReference>